<dbReference type="AlphaFoldDB" id="A0A0B7ACL7"/>
<dbReference type="EMBL" id="HACG01031598">
    <property type="protein sequence ID" value="CEK78463.1"/>
    <property type="molecule type" value="Transcribed_RNA"/>
</dbReference>
<proteinExistence type="predicted"/>
<evidence type="ECO:0000259" key="1">
    <source>
        <dbReference type="Pfam" id="PF16489"/>
    </source>
</evidence>
<dbReference type="Pfam" id="PF16489">
    <property type="entry name" value="GAIN"/>
    <property type="match status" value="1"/>
</dbReference>
<feature type="domain" description="AGRL2-4 GAIN subdomain A" evidence="1">
    <location>
        <begin position="191"/>
        <end position="300"/>
    </location>
</feature>
<dbReference type="InterPro" id="IPR046338">
    <property type="entry name" value="GAIN_dom_sf"/>
</dbReference>
<feature type="non-terminal residue" evidence="2">
    <location>
        <position position="442"/>
    </location>
</feature>
<dbReference type="InterPro" id="IPR015919">
    <property type="entry name" value="Cadherin-like_sf"/>
</dbReference>
<protein>
    <recommendedName>
        <fullName evidence="1">AGRL2-4 GAIN subdomain A domain-containing protein</fullName>
    </recommendedName>
</protein>
<accession>A0A0B7ACL7</accession>
<gene>
    <name evidence="2" type="primary">ORF110339</name>
</gene>
<name>A0A0B7ACL7_9EUPU</name>
<dbReference type="GO" id="GO:0005509">
    <property type="term" value="F:calcium ion binding"/>
    <property type="evidence" value="ECO:0007669"/>
    <property type="project" value="InterPro"/>
</dbReference>
<dbReference type="Gene3D" id="1.25.40.610">
    <property type="match status" value="1"/>
</dbReference>
<dbReference type="SUPFAM" id="SSF49313">
    <property type="entry name" value="Cadherin-like"/>
    <property type="match status" value="1"/>
</dbReference>
<organism evidence="2">
    <name type="scientific">Arion vulgaris</name>
    <dbReference type="NCBI Taxonomy" id="1028688"/>
    <lineage>
        <taxon>Eukaryota</taxon>
        <taxon>Metazoa</taxon>
        <taxon>Spiralia</taxon>
        <taxon>Lophotrochozoa</taxon>
        <taxon>Mollusca</taxon>
        <taxon>Gastropoda</taxon>
        <taxon>Heterobranchia</taxon>
        <taxon>Euthyneura</taxon>
        <taxon>Panpulmonata</taxon>
        <taxon>Eupulmonata</taxon>
        <taxon>Stylommatophora</taxon>
        <taxon>Helicina</taxon>
        <taxon>Arionoidea</taxon>
        <taxon>Arionidae</taxon>
        <taxon>Arion</taxon>
    </lineage>
</organism>
<dbReference type="InterPro" id="IPR032471">
    <property type="entry name" value="AGRL2-4_GAIN_subdom_A"/>
</dbReference>
<evidence type="ECO:0000313" key="2">
    <source>
        <dbReference type="EMBL" id="CEK78463.1"/>
    </source>
</evidence>
<feature type="non-terminal residue" evidence="2">
    <location>
        <position position="1"/>
    </location>
</feature>
<reference evidence="2" key="1">
    <citation type="submission" date="2014-12" db="EMBL/GenBank/DDBJ databases">
        <title>Insight into the proteome of Arion vulgaris.</title>
        <authorList>
            <person name="Aradska J."/>
            <person name="Bulat T."/>
            <person name="Smidak R."/>
            <person name="Sarate P."/>
            <person name="Gangsoo J."/>
            <person name="Sialana F."/>
            <person name="Bilban M."/>
            <person name="Lubec G."/>
        </authorList>
    </citation>
    <scope>NUCLEOTIDE SEQUENCE</scope>
    <source>
        <tissue evidence="2">Skin</tissue>
    </source>
</reference>
<dbReference type="Gene3D" id="2.60.220.50">
    <property type="match status" value="1"/>
</dbReference>
<sequence>LILNITCEVQDSVSRLTATATVSVTIVDTNEPPVCNQPEPITVKSDLPADSVITSISCQDPDKTPKFKSLAYTIYSEPVTVNLDIRRNGDVVLLQALPAGTTFILVTVNVSDISLVITVQFQIFVLVIKCPQEITESGLLFPETPVNSLIRVNCSDIYSGQIYRSCYLNQTWGLFNYNNCSRKDLENTDQLIRNLITNTSQLSPKEVQAALNTIADNLADSLRNSSTIISGDIMQMMRILHNVGEITQLYDTVYLDEGTFKNFVSAFDVIIDADVDVWKSANNEEYEIGAMLLEALDNIAAASLRDEHPLDERPIVKENLVIKRASSRDGIFFPNRTEVSYGDHDGWVLQSSSTVFLSKNAFGNTNDDVKYSVVLYRNVTEKFQINQKLQNGTLSGKVLNSDIVSLTINKSVDTLSPPLLLSFSIYKDDFSNPSCGYLDTDA</sequence>
<dbReference type="GO" id="GO:0016020">
    <property type="term" value="C:membrane"/>
    <property type="evidence" value="ECO:0007669"/>
    <property type="project" value="InterPro"/>
</dbReference>